<feature type="compositionally biased region" description="Polar residues" evidence="1">
    <location>
        <begin position="551"/>
        <end position="561"/>
    </location>
</feature>
<evidence type="ECO:0000313" key="3">
    <source>
        <dbReference type="EMBL" id="CAE4622544.1"/>
    </source>
</evidence>
<feature type="region of interest" description="Disordered" evidence="1">
    <location>
        <begin position="138"/>
        <end position="170"/>
    </location>
</feature>
<feature type="compositionally biased region" description="Pro residues" evidence="1">
    <location>
        <begin position="450"/>
        <end position="459"/>
    </location>
</feature>
<dbReference type="Pfam" id="PF20710">
    <property type="entry name" value="DUF6824"/>
    <property type="match status" value="1"/>
</dbReference>
<dbReference type="InterPro" id="IPR049227">
    <property type="entry name" value="DUF6824"/>
</dbReference>
<evidence type="ECO:0000313" key="4">
    <source>
        <dbReference type="EMBL" id="CAE4622547.1"/>
    </source>
</evidence>
<reference evidence="4" key="1">
    <citation type="submission" date="2021-01" db="EMBL/GenBank/DDBJ databases">
        <authorList>
            <person name="Corre E."/>
            <person name="Pelletier E."/>
            <person name="Niang G."/>
            <person name="Scheremetjew M."/>
            <person name="Finn R."/>
            <person name="Kale V."/>
            <person name="Holt S."/>
            <person name="Cochrane G."/>
            <person name="Meng A."/>
            <person name="Brown T."/>
            <person name="Cohen L."/>
        </authorList>
    </citation>
    <scope>NUCLEOTIDE SEQUENCE</scope>
    <source>
        <strain evidence="4">GSO104</strain>
    </source>
</reference>
<proteinExistence type="predicted"/>
<evidence type="ECO:0000256" key="1">
    <source>
        <dbReference type="SAM" id="MobiDB-lite"/>
    </source>
</evidence>
<dbReference type="EMBL" id="HBNS01029193">
    <property type="protein sequence ID" value="CAE4622544.1"/>
    <property type="molecule type" value="Transcribed_RNA"/>
</dbReference>
<feature type="compositionally biased region" description="Basic and acidic residues" evidence="1">
    <location>
        <begin position="138"/>
        <end position="152"/>
    </location>
</feature>
<dbReference type="EMBL" id="HBNS01029194">
    <property type="protein sequence ID" value="CAE4622547.1"/>
    <property type="molecule type" value="Transcribed_RNA"/>
</dbReference>
<evidence type="ECO:0000259" key="2">
    <source>
        <dbReference type="Pfam" id="PF20710"/>
    </source>
</evidence>
<feature type="region of interest" description="Disordered" evidence="1">
    <location>
        <begin position="519"/>
        <end position="577"/>
    </location>
</feature>
<feature type="region of interest" description="Disordered" evidence="1">
    <location>
        <begin position="91"/>
        <end position="110"/>
    </location>
</feature>
<gene>
    <name evidence="3" type="ORF">DBRI00130_LOCUS22958</name>
    <name evidence="4" type="ORF">DBRI00130_LOCUS22959</name>
</gene>
<accession>A0A6V2I2I6</accession>
<sequence length="635" mass="68997">MAYQYMASTGTAANDDAENYPMSNVVYPGHNDVMCGRGGGTNNHIGNVRFRQLVQGHKLRYLAAPKIDKPRVAREVVQIWRSLDPPGRFLTKTKVDNGDSSPWHDVGDKKAREKASQCLRERTSDVLPFVKQLQVREAREKEKEEGAVRPESVKSSVNEEGDEASEEETKRFEAALAQSNDPLAQARLTQYLNDTAPPNSKIRSRRSSLASENSGYQAFTAAAASSAALRSAGAAGDYGGVSSPEEEVLRQHQILEQARRAQEAALAQSHSQNRGQLEDFEARQIVQQLNNDQVHINHQEAAAAAFAMQVAAQEQQRQIMEQAKAVQRQAEELDRQRIEMEQQRLQERAATAAIAAQLEQEKRKLQQQAAALVSGAANVTDDEDGAPRSNKRRSREELAATLPSAAELMDDFGDVDGGLMPAGMGVGDEELTMEEYQKSIEMFLSAAPGGMPPPPPKPPLNKKGDQGAVPSRGDLMETMSQNSWCKSFASIDSSSTMLFSISGQSLKNIIEGEELKSNANHLAGNPAPPPAEFQPDVTQSNSGAAAARPDLQQQPQTLSRSQRMEKANAGTKNVSSLSMMSELTDVTGAGTLTDKSQKSRGAMMNQANGMNSNISMMSELTDLSDHMSALGMKDS</sequence>
<feature type="region of interest" description="Disordered" evidence="1">
    <location>
        <begin position="373"/>
        <end position="405"/>
    </location>
</feature>
<feature type="domain" description="DUF6824" evidence="2">
    <location>
        <begin position="32"/>
        <end position="121"/>
    </location>
</feature>
<protein>
    <recommendedName>
        <fullName evidence="2">DUF6824 domain-containing protein</fullName>
    </recommendedName>
</protein>
<name>A0A6V2I2I6_9STRA</name>
<dbReference type="AlphaFoldDB" id="A0A6V2I2I6"/>
<organism evidence="4">
    <name type="scientific">Ditylum brightwellii</name>
    <dbReference type="NCBI Taxonomy" id="49249"/>
    <lineage>
        <taxon>Eukaryota</taxon>
        <taxon>Sar</taxon>
        <taxon>Stramenopiles</taxon>
        <taxon>Ochrophyta</taxon>
        <taxon>Bacillariophyta</taxon>
        <taxon>Mediophyceae</taxon>
        <taxon>Lithodesmiophycidae</taxon>
        <taxon>Lithodesmiales</taxon>
        <taxon>Lithodesmiaceae</taxon>
        <taxon>Ditylum</taxon>
    </lineage>
</organism>
<feature type="region of interest" description="Disordered" evidence="1">
    <location>
        <begin position="445"/>
        <end position="473"/>
    </location>
</feature>